<organism evidence="13 14">
    <name type="scientific">Marinigracilibium pacificum</name>
    <dbReference type="NCBI Taxonomy" id="2729599"/>
    <lineage>
        <taxon>Bacteria</taxon>
        <taxon>Pseudomonadati</taxon>
        <taxon>Bacteroidota</taxon>
        <taxon>Cytophagia</taxon>
        <taxon>Cytophagales</taxon>
        <taxon>Flammeovirgaceae</taxon>
        <taxon>Marinigracilibium</taxon>
    </lineage>
</organism>
<dbReference type="InterPro" id="IPR006075">
    <property type="entry name" value="Asn/Gln-tRNA_Trfase_suB/E_cat"/>
</dbReference>
<dbReference type="Gene3D" id="1.10.150.380">
    <property type="entry name" value="GatB domain, N-terminal subdomain"/>
    <property type="match status" value="1"/>
</dbReference>
<name>A0A848J839_9BACT</name>
<dbReference type="PANTHER" id="PTHR11659:SF4">
    <property type="entry name" value="ASPARTYL_GLUTAMYL-TRNA(GLN) AMIDOTRANSFERASE SUBUNIT B_E CATALYTIC DOMAIN-CONTAINING PROTEIN"/>
    <property type="match status" value="1"/>
</dbReference>
<dbReference type="SUPFAM" id="SSF89095">
    <property type="entry name" value="GatB/YqeY motif"/>
    <property type="match status" value="1"/>
</dbReference>
<proteinExistence type="inferred from homology"/>
<evidence type="ECO:0000256" key="6">
    <source>
        <dbReference type="ARBA" id="ARBA00022840"/>
    </source>
</evidence>
<dbReference type="GO" id="GO:0050567">
    <property type="term" value="F:glutaminyl-tRNA synthase (glutamine-hydrolyzing) activity"/>
    <property type="evidence" value="ECO:0007669"/>
    <property type="project" value="UniProtKB-UniRule"/>
</dbReference>
<dbReference type="InterPro" id="IPR014746">
    <property type="entry name" value="Gln_synth/guanido_kin_cat_dom"/>
</dbReference>
<dbReference type="InterPro" id="IPR042114">
    <property type="entry name" value="GatB_C_1"/>
</dbReference>
<dbReference type="PANTHER" id="PTHR11659">
    <property type="entry name" value="GLUTAMYL-TRNA GLN AMIDOTRANSFERASE SUBUNIT B MITOCHONDRIAL AND PROKARYOTIC PET112-RELATED"/>
    <property type="match status" value="1"/>
</dbReference>
<keyword evidence="5 11" id="KW-0547">Nucleotide-binding</keyword>
<dbReference type="InterPro" id="IPR018027">
    <property type="entry name" value="Asn/Gln_amidotransferase"/>
</dbReference>
<evidence type="ECO:0000256" key="10">
    <source>
        <dbReference type="ARBA" id="ARBA00047913"/>
    </source>
</evidence>
<dbReference type="SMART" id="SM00845">
    <property type="entry name" value="GatB_Yqey"/>
    <property type="match status" value="1"/>
</dbReference>
<dbReference type="Pfam" id="PF02637">
    <property type="entry name" value="GatB_Yqey"/>
    <property type="match status" value="1"/>
</dbReference>
<dbReference type="NCBIfam" id="NF004014">
    <property type="entry name" value="PRK05477.1-4"/>
    <property type="match status" value="1"/>
</dbReference>
<accession>A0A848J839</accession>
<dbReference type="InterPro" id="IPR023168">
    <property type="entry name" value="GatB_Yqey_C_2"/>
</dbReference>
<dbReference type="GO" id="GO:0005524">
    <property type="term" value="F:ATP binding"/>
    <property type="evidence" value="ECO:0007669"/>
    <property type="project" value="UniProtKB-KW"/>
</dbReference>
<dbReference type="InterPro" id="IPR003789">
    <property type="entry name" value="Asn/Gln_tRNA_amidoTrase-B-like"/>
</dbReference>
<evidence type="ECO:0000256" key="7">
    <source>
        <dbReference type="ARBA" id="ARBA00022917"/>
    </source>
</evidence>
<evidence type="ECO:0000313" key="13">
    <source>
        <dbReference type="EMBL" id="NMM49242.1"/>
    </source>
</evidence>
<evidence type="ECO:0000256" key="1">
    <source>
        <dbReference type="ARBA" id="ARBA00005306"/>
    </source>
</evidence>
<dbReference type="AlphaFoldDB" id="A0A848J839"/>
<keyword evidence="7 11" id="KW-0648">Protein biosynthesis</keyword>
<dbReference type="NCBIfam" id="TIGR00133">
    <property type="entry name" value="gatB"/>
    <property type="match status" value="1"/>
</dbReference>
<feature type="domain" description="Asn/Gln amidotransferase" evidence="12">
    <location>
        <begin position="332"/>
        <end position="480"/>
    </location>
</feature>
<dbReference type="InterPro" id="IPR004413">
    <property type="entry name" value="GatB"/>
</dbReference>
<dbReference type="HAMAP" id="MF_00121">
    <property type="entry name" value="GatB"/>
    <property type="match status" value="1"/>
</dbReference>
<dbReference type="InterPro" id="IPR017959">
    <property type="entry name" value="Asn/Gln-tRNA_amidoTrfase_suB/E"/>
</dbReference>
<keyword evidence="6 11" id="KW-0067">ATP-binding</keyword>
<comment type="similarity">
    <text evidence="1 11">Belongs to the GatB/GatE family. GatB subfamily.</text>
</comment>
<sequence>MEKSGQKFEPVIGLEVHVQLNTKSKIFCMDPVMYGAEPNTLVSPVSLAHPGTLPVLNKEVVNKAIKLGLAMNCNIARRMYFDRKNYFYPDSPKGYQLTQDKTPICKDGGVKLLVGGNEIFISLDKIHMEEDAGKSIHVDGADYSQIDLNRAGTPLLEVVTNPCMSNPEEVAAFLNYLRRLVRYLDISDANMEEGSLRCDANVSIKPVGSEKLGNKVEIKNMNSVRNVQKAIKSEIKRQEKLILSGENIISETRLYDLDKDQTRSMRTKEALNDYRYFPEPDISEVELSEEYIKDIQRQMPVLPEEKEKEFINKYGISESNASIICEDRELVELYESLINEGAEPKSASNWLVGPIKGFINQSDSKVKLKNLNPVFLSSLIEISEAGKVNQHIATKEILPEVILNGNDPVKLAKDKGLLIEKNADELNLWVTEAISNYPDKVKAWKNGKKGLSKFFMGEVMKASKGKADPKQTLTIIEEQLNNL</sequence>
<keyword evidence="14" id="KW-1185">Reference proteome</keyword>
<comment type="subunit">
    <text evidence="2 11">Heterotrimer of A, B and C subunits.</text>
</comment>
<evidence type="ECO:0000256" key="11">
    <source>
        <dbReference type="HAMAP-Rule" id="MF_00121"/>
    </source>
</evidence>
<keyword evidence="4 11" id="KW-0436">Ligase</keyword>
<evidence type="ECO:0000313" key="14">
    <source>
        <dbReference type="Proteomes" id="UP000559010"/>
    </source>
</evidence>
<dbReference type="EMBL" id="JABBNU010000007">
    <property type="protein sequence ID" value="NMM49242.1"/>
    <property type="molecule type" value="Genomic_DNA"/>
</dbReference>
<comment type="function">
    <text evidence="8 11">Allows the formation of correctly charged Asn-tRNA(Asn) or Gln-tRNA(Gln) through the transamidation of misacylated Asp-tRNA(Asn) or Glu-tRNA(Gln) in organisms which lack either or both of asparaginyl-tRNA or glutaminyl-tRNA synthetases. The reaction takes place in the presence of glutamine and ATP through an activated phospho-Asp-tRNA(Asn) or phospho-Glu-tRNA(Gln).</text>
</comment>
<dbReference type="GO" id="GO:0016740">
    <property type="term" value="F:transferase activity"/>
    <property type="evidence" value="ECO:0007669"/>
    <property type="project" value="UniProtKB-KW"/>
</dbReference>
<comment type="caution">
    <text evidence="13">The sequence shown here is derived from an EMBL/GenBank/DDBJ whole genome shotgun (WGS) entry which is preliminary data.</text>
</comment>
<dbReference type="Proteomes" id="UP000559010">
    <property type="component" value="Unassembled WGS sequence"/>
</dbReference>
<keyword evidence="13" id="KW-0808">Transferase</keyword>
<evidence type="ECO:0000256" key="2">
    <source>
        <dbReference type="ARBA" id="ARBA00011123"/>
    </source>
</evidence>
<dbReference type="NCBIfam" id="NF004012">
    <property type="entry name" value="PRK05477.1-2"/>
    <property type="match status" value="1"/>
</dbReference>
<reference evidence="13 14" key="1">
    <citation type="submission" date="2020-04" db="EMBL/GenBank/DDBJ databases">
        <title>Flammeovirgaceae bacterium KN852 isolated from deep sea.</title>
        <authorList>
            <person name="Zhang D.-C."/>
        </authorList>
    </citation>
    <scope>NUCLEOTIDE SEQUENCE [LARGE SCALE GENOMIC DNA]</scope>
    <source>
        <strain evidence="13 14">KN852</strain>
    </source>
</reference>
<dbReference type="InterPro" id="IPR017958">
    <property type="entry name" value="Gln-tRNA_amidoTrfase_suB_CS"/>
</dbReference>
<evidence type="ECO:0000256" key="5">
    <source>
        <dbReference type="ARBA" id="ARBA00022741"/>
    </source>
</evidence>
<dbReference type="SUPFAM" id="SSF55931">
    <property type="entry name" value="Glutamine synthetase/guanido kinase"/>
    <property type="match status" value="1"/>
</dbReference>
<evidence type="ECO:0000256" key="8">
    <source>
        <dbReference type="ARBA" id="ARBA00024799"/>
    </source>
</evidence>
<evidence type="ECO:0000256" key="9">
    <source>
        <dbReference type="ARBA" id="ARBA00047380"/>
    </source>
</evidence>
<dbReference type="RefSeq" id="WP_169682110.1">
    <property type="nucleotide sequence ID" value="NZ_JABBNU010000007.1"/>
</dbReference>
<dbReference type="PROSITE" id="PS01234">
    <property type="entry name" value="GATB"/>
    <property type="match status" value="1"/>
</dbReference>
<comment type="catalytic activity">
    <reaction evidence="10 11">
        <text>L-glutamyl-tRNA(Gln) + L-glutamine + ATP + H2O = L-glutaminyl-tRNA(Gln) + L-glutamate + ADP + phosphate + H(+)</text>
        <dbReference type="Rhea" id="RHEA:17521"/>
        <dbReference type="Rhea" id="RHEA-COMP:9681"/>
        <dbReference type="Rhea" id="RHEA-COMP:9684"/>
        <dbReference type="ChEBI" id="CHEBI:15377"/>
        <dbReference type="ChEBI" id="CHEBI:15378"/>
        <dbReference type="ChEBI" id="CHEBI:29985"/>
        <dbReference type="ChEBI" id="CHEBI:30616"/>
        <dbReference type="ChEBI" id="CHEBI:43474"/>
        <dbReference type="ChEBI" id="CHEBI:58359"/>
        <dbReference type="ChEBI" id="CHEBI:78520"/>
        <dbReference type="ChEBI" id="CHEBI:78521"/>
        <dbReference type="ChEBI" id="CHEBI:456216"/>
    </reaction>
</comment>
<evidence type="ECO:0000256" key="3">
    <source>
        <dbReference type="ARBA" id="ARBA00016923"/>
    </source>
</evidence>
<gene>
    <name evidence="11 13" type="primary">gatB</name>
    <name evidence="13" type="ORF">HH304_12595</name>
</gene>
<evidence type="ECO:0000256" key="4">
    <source>
        <dbReference type="ARBA" id="ARBA00022598"/>
    </source>
</evidence>
<evidence type="ECO:0000259" key="12">
    <source>
        <dbReference type="SMART" id="SM00845"/>
    </source>
</evidence>
<protein>
    <recommendedName>
        <fullName evidence="3 11">Aspartyl/glutamyl-tRNA(Asn/Gln) amidotransferase subunit B</fullName>
        <shortName evidence="11">Asp/Glu-ADT subunit B</shortName>
        <ecNumber evidence="11">6.3.5.-</ecNumber>
    </recommendedName>
</protein>
<dbReference type="Pfam" id="PF02934">
    <property type="entry name" value="GatB_N"/>
    <property type="match status" value="1"/>
</dbReference>
<dbReference type="GO" id="GO:0006412">
    <property type="term" value="P:translation"/>
    <property type="evidence" value="ECO:0007669"/>
    <property type="project" value="UniProtKB-UniRule"/>
</dbReference>
<comment type="catalytic activity">
    <reaction evidence="9 11">
        <text>L-aspartyl-tRNA(Asn) + L-glutamine + ATP + H2O = L-asparaginyl-tRNA(Asn) + L-glutamate + ADP + phosphate + 2 H(+)</text>
        <dbReference type="Rhea" id="RHEA:14513"/>
        <dbReference type="Rhea" id="RHEA-COMP:9674"/>
        <dbReference type="Rhea" id="RHEA-COMP:9677"/>
        <dbReference type="ChEBI" id="CHEBI:15377"/>
        <dbReference type="ChEBI" id="CHEBI:15378"/>
        <dbReference type="ChEBI" id="CHEBI:29985"/>
        <dbReference type="ChEBI" id="CHEBI:30616"/>
        <dbReference type="ChEBI" id="CHEBI:43474"/>
        <dbReference type="ChEBI" id="CHEBI:58359"/>
        <dbReference type="ChEBI" id="CHEBI:78515"/>
        <dbReference type="ChEBI" id="CHEBI:78516"/>
        <dbReference type="ChEBI" id="CHEBI:456216"/>
    </reaction>
</comment>
<dbReference type="Gene3D" id="1.10.10.410">
    <property type="match status" value="1"/>
</dbReference>
<dbReference type="EC" id="6.3.5.-" evidence="11"/>